<proteinExistence type="predicted"/>
<feature type="compositionally biased region" description="Low complexity" evidence="1">
    <location>
        <begin position="180"/>
        <end position="202"/>
    </location>
</feature>
<accession>A0ABP1QP76</accession>
<feature type="transmembrane region" description="Helical" evidence="2">
    <location>
        <begin position="125"/>
        <end position="146"/>
    </location>
</feature>
<gene>
    <name evidence="3" type="ORF">ODALV1_LOCUS13540</name>
</gene>
<feature type="transmembrane region" description="Helical" evidence="2">
    <location>
        <begin position="327"/>
        <end position="343"/>
    </location>
</feature>
<feature type="transmembrane region" description="Helical" evidence="2">
    <location>
        <begin position="355"/>
        <end position="374"/>
    </location>
</feature>
<reference evidence="3 4" key="1">
    <citation type="submission" date="2024-08" db="EMBL/GenBank/DDBJ databases">
        <authorList>
            <person name="Cucini C."/>
            <person name="Frati F."/>
        </authorList>
    </citation>
    <scope>NUCLEOTIDE SEQUENCE [LARGE SCALE GENOMIC DNA]</scope>
</reference>
<dbReference type="Proteomes" id="UP001642540">
    <property type="component" value="Unassembled WGS sequence"/>
</dbReference>
<keyword evidence="4" id="KW-1185">Reference proteome</keyword>
<evidence type="ECO:0000256" key="1">
    <source>
        <dbReference type="SAM" id="MobiDB-lite"/>
    </source>
</evidence>
<feature type="transmembrane region" description="Helical" evidence="2">
    <location>
        <begin position="753"/>
        <end position="777"/>
    </location>
</feature>
<sequence length="779" mass="90470">MSMEIVRRIACERENSQLIPSKPRDERQRLRLWGLYELLVVLRIILTLNIQTGWIHQDEFSNSLETVAGDYFDLQVFKSPGFNATFPTRSVTLHHATVYFPYLICNYFLSYTHPIGKELIPNAKLLLLIPRLFNVLMSFFVDYLLVKFLELNDVTNKPTKEKCEQQQTQRLEGGIQNDQNGRSSSSSTSHSTNGNGRGSRNSTQDEGSSSTNASDESNDSSSITTKDYSIQLVTFSSSQVLLVFVTRTHPSSLNLLLFASLLYLVSESFYSYDSYIPILEKYKKAQTPLERVQYLREMKKTKYSCIHKLNLITLIIVIGLFNDPEFFLSYACIPLFFYMQRGISHPLIGMKYFHARIFAFIAYFFLFSIPFILWDSFYFGKLCLNDFRTLNISPESFVATPVNYFAMKDSPFRDLAAYPKIFVMYLLLFNVLGVMGLVSFLKELYDIFFAEWRHKPNMDSHWTFMNCSLFLPLFFLIRGNGLNTSPFDLVPLIFPLVYMHGHKIPLVSRFSYKIGFSWFLCNILGVLFWGYVSQGGIITSFLDLYDKLVPIRFNETHVDITFSQMSAIPPTFILVIPSKWKTVVEKPEMPWDDLSINGDDLPHNLYKTVLKLESTNKVRVFHTGVSPLPMSHLERDLKRLMVSQDEVGDKHRVSFLLIPYAYGRESEETFKYLKPVHVKTYWNHIYMGNLNEECNGCNYFQFGLSLYKIDKMREYRDFKSTNRSKSASSLANITEVEDKLMTMFKFQDTFYEFVLYIVDLCTAGLTFILFFTSYLVFLT</sequence>
<comment type="caution">
    <text evidence="3">The sequence shown here is derived from an EMBL/GenBank/DDBJ whole genome shotgun (WGS) entry which is preliminary data.</text>
</comment>
<evidence type="ECO:0008006" key="5">
    <source>
        <dbReference type="Google" id="ProtNLM"/>
    </source>
</evidence>
<protein>
    <recommendedName>
        <fullName evidence="5">Mannosyltransferase</fullName>
    </recommendedName>
</protein>
<evidence type="ECO:0000313" key="4">
    <source>
        <dbReference type="Proteomes" id="UP001642540"/>
    </source>
</evidence>
<evidence type="ECO:0000256" key="2">
    <source>
        <dbReference type="SAM" id="Phobius"/>
    </source>
</evidence>
<feature type="transmembrane region" description="Helical" evidence="2">
    <location>
        <begin position="514"/>
        <end position="532"/>
    </location>
</feature>
<feature type="transmembrane region" description="Helical" evidence="2">
    <location>
        <begin position="462"/>
        <end position="479"/>
    </location>
</feature>
<feature type="transmembrane region" description="Helical" evidence="2">
    <location>
        <begin position="305"/>
        <end position="321"/>
    </location>
</feature>
<feature type="transmembrane region" description="Helical" evidence="2">
    <location>
        <begin position="32"/>
        <end position="55"/>
    </location>
</feature>
<name>A0ABP1QP76_9HEXA</name>
<keyword evidence="2" id="KW-0812">Transmembrane</keyword>
<evidence type="ECO:0000313" key="3">
    <source>
        <dbReference type="EMBL" id="CAL8109627.1"/>
    </source>
</evidence>
<organism evidence="3 4">
    <name type="scientific">Orchesella dallaii</name>
    <dbReference type="NCBI Taxonomy" id="48710"/>
    <lineage>
        <taxon>Eukaryota</taxon>
        <taxon>Metazoa</taxon>
        <taxon>Ecdysozoa</taxon>
        <taxon>Arthropoda</taxon>
        <taxon>Hexapoda</taxon>
        <taxon>Collembola</taxon>
        <taxon>Entomobryomorpha</taxon>
        <taxon>Entomobryoidea</taxon>
        <taxon>Orchesellidae</taxon>
        <taxon>Orchesellinae</taxon>
        <taxon>Orchesella</taxon>
    </lineage>
</organism>
<feature type="region of interest" description="Disordered" evidence="1">
    <location>
        <begin position="159"/>
        <end position="222"/>
    </location>
</feature>
<feature type="compositionally biased region" description="Polar residues" evidence="1">
    <location>
        <begin position="204"/>
        <end position="222"/>
    </location>
</feature>
<dbReference type="EMBL" id="CAXLJM020000041">
    <property type="protein sequence ID" value="CAL8109627.1"/>
    <property type="molecule type" value="Genomic_DNA"/>
</dbReference>
<keyword evidence="2" id="KW-0472">Membrane</keyword>
<feature type="transmembrane region" description="Helical" evidence="2">
    <location>
        <begin position="421"/>
        <end position="441"/>
    </location>
</feature>
<keyword evidence="2" id="KW-1133">Transmembrane helix</keyword>